<dbReference type="InterPro" id="IPR052579">
    <property type="entry name" value="Zinc_finger_SWIM"/>
</dbReference>
<dbReference type="Proteomes" id="UP001209570">
    <property type="component" value="Unassembled WGS sequence"/>
</dbReference>
<reference evidence="2" key="1">
    <citation type="submission" date="2021-12" db="EMBL/GenBank/DDBJ databases">
        <title>Prjna785345.</title>
        <authorList>
            <person name="Rujirawat T."/>
            <person name="Krajaejun T."/>
        </authorList>
    </citation>
    <scope>NUCLEOTIDE SEQUENCE</scope>
    <source>
        <strain evidence="2">Pi057C3</strain>
    </source>
</reference>
<protein>
    <submittedName>
        <fullName evidence="2">Uncharacterized protein</fullName>
    </submittedName>
</protein>
<sequence length="258" mass="30129">MDDNDDDFEPSDSLELMDDDKSDESSERDSRGAPTSGRDREAMDDDDFELIDDDKSDESSERDTTEEQAVPPQTHVFATWDDCMQYMERYFKQTYQDSVDNQISEDTSGFYDYFIRNWHECRKMWCSFERDNVETVGVNTNNRLEATWRHIKTLIRRADHLDVTLSHVEHYQSTVETEYRLNAHPIAHTHDADYDDIISDFSNIVTDYAVQLVLPEYKFAARAVYEYENDGEAFHVESISEAVPPTVSLESQEPFGYQ</sequence>
<evidence type="ECO:0000313" key="2">
    <source>
        <dbReference type="EMBL" id="KAJ0400943.1"/>
    </source>
</evidence>
<evidence type="ECO:0000313" key="3">
    <source>
        <dbReference type="Proteomes" id="UP001209570"/>
    </source>
</evidence>
<organism evidence="2 3">
    <name type="scientific">Pythium insidiosum</name>
    <name type="common">Pythiosis disease agent</name>
    <dbReference type="NCBI Taxonomy" id="114742"/>
    <lineage>
        <taxon>Eukaryota</taxon>
        <taxon>Sar</taxon>
        <taxon>Stramenopiles</taxon>
        <taxon>Oomycota</taxon>
        <taxon>Peronosporomycetes</taxon>
        <taxon>Pythiales</taxon>
        <taxon>Pythiaceae</taxon>
        <taxon>Pythium</taxon>
    </lineage>
</organism>
<keyword evidence="3" id="KW-1185">Reference proteome</keyword>
<dbReference type="EMBL" id="JAKCXM010000142">
    <property type="protein sequence ID" value="KAJ0400943.1"/>
    <property type="molecule type" value="Genomic_DNA"/>
</dbReference>
<name>A0AAD5LJM3_PYTIN</name>
<feature type="compositionally biased region" description="Acidic residues" evidence="1">
    <location>
        <begin position="1"/>
        <end position="22"/>
    </location>
</feature>
<comment type="caution">
    <text evidence="2">The sequence shown here is derived from an EMBL/GenBank/DDBJ whole genome shotgun (WGS) entry which is preliminary data.</text>
</comment>
<proteinExistence type="predicted"/>
<feature type="compositionally biased region" description="Basic and acidic residues" evidence="1">
    <location>
        <begin position="23"/>
        <end position="41"/>
    </location>
</feature>
<dbReference type="PANTHER" id="PTHR31569:SF4">
    <property type="entry name" value="SWIM-TYPE DOMAIN-CONTAINING PROTEIN"/>
    <property type="match status" value="1"/>
</dbReference>
<feature type="region of interest" description="Disordered" evidence="1">
    <location>
        <begin position="1"/>
        <end position="74"/>
    </location>
</feature>
<gene>
    <name evidence="2" type="ORF">P43SY_006626</name>
</gene>
<evidence type="ECO:0000256" key="1">
    <source>
        <dbReference type="SAM" id="MobiDB-lite"/>
    </source>
</evidence>
<dbReference type="AlphaFoldDB" id="A0AAD5LJM3"/>
<feature type="compositionally biased region" description="Acidic residues" evidence="1">
    <location>
        <begin position="42"/>
        <end position="56"/>
    </location>
</feature>
<accession>A0AAD5LJM3</accession>
<dbReference type="PANTHER" id="PTHR31569">
    <property type="entry name" value="SWIM-TYPE DOMAIN-CONTAINING PROTEIN"/>
    <property type="match status" value="1"/>
</dbReference>